<protein>
    <recommendedName>
        <fullName evidence="10">PA domain-containing protein</fullName>
    </recommendedName>
</protein>
<evidence type="ECO:0000256" key="2">
    <source>
        <dbReference type="ARBA" id="ARBA00006859"/>
    </source>
</evidence>
<proteinExistence type="inferred from homology"/>
<feature type="domain" description="PA" evidence="10">
    <location>
        <begin position="6"/>
        <end position="73"/>
    </location>
</feature>
<evidence type="ECO:0000256" key="4">
    <source>
        <dbReference type="ARBA" id="ARBA00022753"/>
    </source>
</evidence>
<accession>A0A6B2L3C9</accession>
<dbReference type="Pfam" id="PF02225">
    <property type="entry name" value="PA"/>
    <property type="match status" value="1"/>
</dbReference>
<dbReference type="GO" id="GO:0010008">
    <property type="term" value="C:endosome membrane"/>
    <property type="evidence" value="ECO:0007669"/>
    <property type="project" value="UniProtKB-SubCell"/>
</dbReference>
<dbReference type="GO" id="GO:0042500">
    <property type="term" value="F:aspartic endopeptidase activity, intramembrane cleaving"/>
    <property type="evidence" value="ECO:0007669"/>
    <property type="project" value="InterPro"/>
</dbReference>
<feature type="transmembrane region" description="Helical" evidence="9">
    <location>
        <begin position="96"/>
        <end position="120"/>
    </location>
</feature>
<feature type="transmembrane region" description="Helical" evidence="9">
    <location>
        <begin position="259"/>
        <end position="281"/>
    </location>
</feature>
<sequence length="457" mass="50331">MTGDVDYNNSIVFMRRGNCSFYEKAKQAQLVSARAVIVINNGSDLFIPSMEPSQYVNITIPLVIIGESDAEQIVSCNSTSASMYAPKVSLIDPNAIFISLIGIILIVIGSYSSQIAPLNVPLDSENITDSPTLFVFNVKTALIYIVSASLVLVVLYFLYAYAVYLIFVVFVMGSTSGMFLCLNSITFIVDKIPEGKSFAVPQCGTTSVRSCLMFLICLSLPIIWIICRHHPGIWVLQDILGSAMILGVFRTVHLPNFKIAVVLLSLFFIYDIFFVFVTPYFTPDGKSIMVKVATGGDTQDLLPLTIIFPHFLDPFDGACKGFGFSILGFGDILIPGLVISFCLNFDYFVGTWHRKLYFLTSLTAYLVGLIATYLGLALMKSAQPALLYLVPTVLGSTSILAVCRGEFKWIWTGTLEEEEEILGNQSDDDGEPEKENVPLMDLEPSTLVELDDIALKQ</sequence>
<dbReference type="GO" id="GO:0030660">
    <property type="term" value="C:Golgi-associated vesicle membrane"/>
    <property type="evidence" value="ECO:0007669"/>
    <property type="project" value="TreeGrafter"/>
</dbReference>
<evidence type="ECO:0000256" key="9">
    <source>
        <dbReference type="SAM" id="Phobius"/>
    </source>
</evidence>
<organism evidence="11">
    <name type="scientific">Arcella intermedia</name>
    <dbReference type="NCBI Taxonomy" id="1963864"/>
    <lineage>
        <taxon>Eukaryota</taxon>
        <taxon>Amoebozoa</taxon>
        <taxon>Tubulinea</taxon>
        <taxon>Elardia</taxon>
        <taxon>Arcellinida</taxon>
        <taxon>Sphaerothecina</taxon>
        <taxon>Arcellidae</taxon>
        <taxon>Arcella</taxon>
    </lineage>
</organism>
<dbReference type="GO" id="GO:0098553">
    <property type="term" value="C:lumenal side of endoplasmic reticulum membrane"/>
    <property type="evidence" value="ECO:0007669"/>
    <property type="project" value="TreeGrafter"/>
</dbReference>
<dbReference type="Pfam" id="PF04258">
    <property type="entry name" value="Peptidase_A22B"/>
    <property type="match status" value="1"/>
</dbReference>
<keyword evidence="4" id="KW-0967">Endosome</keyword>
<dbReference type="SUPFAM" id="SSF52025">
    <property type="entry name" value="PA domain"/>
    <property type="match status" value="1"/>
</dbReference>
<reference evidence="11" key="1">
    <citation type="journal article" date="2020" name="J. Eukaryot. Microbiol.">
        <title>De novo Sequencing, Assembly and Annotation of the Transcriptome for the Free-Living Testate Amoeba Arcella intermedia.</title>
        <authorList>
            <person name="Ribeiro G.M."/>
            <person name="Porfirio-Sousa A.L."/>
            <person name="Maurer-Alcala X.X."/>
            <person name="Katz L.A."/>
            <person name="Lahr D.J.G."/>
        </authorList>
    </citation>
    <scope>NUCLEOTIDE SEQUENCE</scope>
</reference>
<dbReference type="SMART" id="SM00730">
    <property type="entry name" value="PSN"/>
    <property type="match status" value="1"/>
</dbReference>
<dbReference type="InterPro" id="IPR003137">
    <property type="entry name" value="PA_domain"/>
</dbReference>
<feature type="transmembrane region" description="Helical" evidence="9">
    <location>
        <begin position="322"/>
        <end position="344"/>
    </location>
</feature>
<evidence type="ECO:0000256" key="6">
    <source>
        <dbReference type="ARBA" id="ARBA00022989"/>
    </source>
</evidence>
<dbReference type="InterPro" id="IPR007369">
    <property type="entry name" value="Peptidase_A22B_SPP"/>
</dbReference>
<dbReference type="Gene3D" id="3.50.30.30">
    <property type="match status" value="1"/>
</dbReference>
<evidence type="ECO:0000313" key="11">
    <source>
        <dbReference type="EMBL" id="NDV31482.1"/>
    </source>
</evidence>
<evidence type="ECO:0000256" key="8">
    <source>
        <dbReference type="SAM" id="MobiDB-lite"/>
    </source>
</evidence>
<feature type="transmembrane region" description="Helical" evidence="9">
    <location>
        <begin position="210"/>
        <end position="226"/>
    </location>
</feature>
<keyword evidence="5" id="KW-0378">Hydrolase</keyword>
<dbReference type="InterPro" id="IPR006639">
    <property type="entry name" value="Preselin/SPP"/>
</dbReference>
<keyword evidence="6 9" id="KW-1133">Transmembrane helix</keyword>
<evidence type="ECO:0000256" key="5">
    <source>
        <dbReference type="ARBA" id="ARBA00022801"/>
    </source>
</evidence>
<feature type="region of interest" description="Disordered" evidence="8">
    <location>
        <begin position="421"/>
        <end position="445"/>
    </location>
</feature>
<keyword evidence="7 9" id="KW-0472">Membrane</keyword>
<dbReference type="PANTHER" id="PTHR12174">
    <property type="entry name" value="SIGNAL PEPTIDE PEPTIDASE"/>
    <property type="match status" value="1"/>
</dbReference>
<dbReference type="GO" id="GO:0033619">
    <property type="term" value="P:membrane protein proteolysis"/>
    <property type="evidence" value="ECO:0007669"/>
    <property type="project" value="TreeGrafter"/>
</dbReference>
<evidence type="ECO:0000256" key="3">
    <source>
        <dbReference type="ARBA" id="ARBA00022692"/>
    </source>
</evidence>
<evidence type="ECO:0000256" key="1">
    <source>
        <dbReference type="ARBA" id="ARBA00004337"/>
    </source>
</evidence>
<comment type="similarity">
    <text evidence="2">Belongs to the peptidase A22B family.</text>
</comment>
<evidence type="ECO:0000259" key="10">
    <source>
        <dbReference type="Pfam" id="PF02225"/>
    </source>
</evidence>
<dbReference type="GO" id="GO:0005765">
    <property type="term" value="C:lysosomal membrane"/>
    <property type="evidence" value="ECO:0007669"/>
    <property type="project" value="TreeGrafter"/>
</dbReference>
<evidence type="ECO:0000256" key="7">
    <source>
        <dbReference type="ARBA" id="ARBA00023136"/>
    </source>
</evidence>
<feature type="transmembrane region" description="Helical" evidence="9">
    <location>
        <begin position="356"/>
        <end position="379"/>
    </location>
</feature>
<dbReference type="InterPro" id="IPR046450">
    <property type="entry name" value="PA_dom_sf"/>
</dbReference>
<dbReference type="CDD" id="cd00538">
    <property type="entry name" value="PA"/>
    <property type="match status" value="1"/>
</dbReference>
<comment type="subcellular location">
    <subcellularLocation>
        <location evidence="1">Endosome membrane</location>
        <topology evidence="1">Multi-pass membrane protein</topology>
    </subcellularLocation>
</comment>
<dbReference type="AlphaFoldDB" id="A0A6B2L3C9"/>
<feature type="compositionally biased region" description="Acidic residues" evidence="8">
    <location>
        <begin position="421"/>
        <end position="432"/>
    </location>
</feature>
<feature type="transmembrane region" description="Helical" evidence="9">
    <location>
        <begin position="165"/>
        <end position="189"/>
    </location>
</feature>
<keyword evidence="3 9" id="KW-0812">Transmembrane</keyword>
<feature type="transmembrane region" description="Helical" evidence="9">
    <location>
        <begin position="141"/>
        <end position="159"/>
    </location>
</feature>
<dbReference type="EMBL" id="GIBP01002513">
    <property type="protein sequence ID" value="NDV31482.1"/>
    <property type="molecule type" value="Transcribed_RNA"/>
</dbReference>
<name>A0A6B2L3C9_9EUKA</name>
<dbReference type="PANTHER" id="PTHR12174:SF103">
    <property type="entry name" value="INTRAMEMBRANE PROTEASE (IMPAS) FAMILY"/>
    <property type="match status" value="1"/>
</dbReference>
<dbReference type="GO" id="GO:0098554">
    <property type="term" value="C:cytoplasmic side of endoplasmic reticulum membrane"/>
    <property type="evidence" value="ECO:0007669"/>
    <property type="project" value="TreeGrafter"/>
</dbReference>